<dbReference type="CDD" id="cd04048">
    <property type="entry name" value="C2A_Copine"/>
    <property type="match status" value="1"/>
</dbReference>
<feature type="domain" description="C2" evidence="2">
    <location>
        <begin position="29"/>
        <end position="156"/>
    </location>
</feature>
<evidence type="ECO:0000313" key="4">
    <source>
        <dbReference type="Proteomes" id="UP001190700"/>
    </source>
</evidence>
<dbReference type="Proteomes" id="UP001190700">
    <property type="component" value="Unassembled WGS sequence"/>
</dbReference>
<name>A0AAE0C3T0_9CHLO</name>
<organism evidence="3 4">
    <name type="scientific">Cymbomonas tetramitiformis</name>
    <dbReference type="NCBI Taxonomy" id="36881"/>
    <lineage>
        <taxon>Eukaryota</taxon>
        <taxon>Viridiplantae</taxon>
        <taxon>Chlorophyta</taxon>
        <taxon>Pyramimonadophyceae</taxon>
        <taxon>Pyramimonadales</taxon>
        <taxon>Pyramimonadaceae</taxon>
        <taxon>Cymbomonas</taxon>
    </lineage>
</organism>
<dbReference type="SMART" id="SM00239">
    <property type="entry name" value="C2"/>
    <property type="match status" value="1"/>
</dbReference>
<keyword evidence="4" id="KW-1185">Reference proteome</keyword>
<dbReference type="GO" id="GO:0005544">
    <property type="term" value="F:calcium-dependent phospholipid binding"/>
    <property type="evidence" value="ECO:0007669"/>
    <property type="project" value="InterPro"/>
</dbReference>
<dbReference type="InterPro" id="IPR035892">
    <property type="entry name" value="C2_domain_sf"/>
</dbReference>
<feature type="region of interest" description="Disordered" evidence="1">
    <location>
        <begin position="1"/>
        <end position="24"/>
    </location>
</feature>
<dbReference type="PANTHER" id="PTHR10857:SF106">
    <property type="entry name" value="C2 DOMAIN-CONTAINING PROTEIN"/>
    <property type="match status" value="1"/>
</dbReference>
<dbReference type="PROSITE" id="PS50004">
    <property type="entry name" value="C2"/>
    <property type="match status" value="1"/>
</dbReference>
<sequence length="223" mass="24442">MGPCCSVDKGGDDTRAVGGQNASTENETVAADVAALVMSTSDPSSRLEIHVSAEGLRNTDKFSKSDPFCVLYTQEKGQWVEVGRTEVIGNNLSPKFVKSFHMNFFFERLQPMRISLLDADDSAESSRLNLQKQDFLGEAEFMLSQLAASSSCKLTLPLTDTQKKAQGTVTLRVEEASNSNAQATLVLRAEQLDKKDFLGKSDPFVVISRSNEDGSQDKVYRTE</sequence>
<dbReference type="InterPro" id="IPR045052">
    <property type="entry name" value="Copine"/>
</dbReference>
<evidence type="ECO:0000313" key="3">
    <source>
        <dbReference type="EMBL" id="KAK3246807.1"/>
    </source>
</evidence>
<dbReference type="Pfam" id="PF00168">
    <property type="entry name" value="C2"/>
    <property type="match status" value="2"/>
</dbReference>
<evidence type="ECO:0000256" key="1">
    <source>
        <dbReference type="SAM" id="MobiDB-lite"/>
    </source>
</evidence>
<dbReference type="EMBL" id="LGRX02029458">
    <property type="protein sequence ID" value="KAK3246807.1"/>
    <property type="molecule type" value="Genomic_DNA"/>
</dbReference>
<evidence type="ECO:0000259" key="2">
    <source>
        <dbReference type="PROSITE" id="PS50004"/>
    </source>
</evidence>
<reference evidence="3 4" key="1">
    <citation type="journal article" date="2015" name="Genome Biol. Evol.">
        <title>Comparative Genomics of a Bacterivorous Green Alga Reveals Evolutionary Causalities and Consequences of Phago-Mixotrophic Mode of Nutrition.</title>
        <authorList>
            <person name="Burns J.A."/>
            <person name="Paasch A."/>
            <person name="Narechania A."/>
            <person name="Kim E."/>
        </authorList>
    </citation>
    <scope>NUCLEOTIDE SEQUENCE [LARGE SCALE GENOMIC DNA]</scope>
    <source>
        <strain evidence="3 4">PLY_AMNH</strain>
    </source>
</reference>
<dbReference type="GO" id="GO:0005886">
    <property type="term" value="C:plasma membrane"/>
    <property type="evidence" value="ECO:0007669"/>
    <property type="project" value="TreeGrafter"/>
</dbReference>
<dbReference type="SUPFAM" id="SSF49562">
    <property type="entry name" value="C2 domain (Calcium/lipid-binding domain, CaLB)"/>
    <property type="match status" value="2"/>
</dbReference>
<gene>
    <name evidence="3" type="ORF">CYMTET_43672</name>
</gene>
<dbReference type="AlphaFoldDB" id="A0AAE0C3T0"/>
<dbReference type="InterPro" id="IPR000008">
    <property type="entry name" value="C2_dom"/>
</dbReference>
<protein>
    <recommendedName>
        <fullName evidence="2">C2 domain-containing protein</fullName>
    </recommendedName>
</protein>
<comment type="caution">
    <text evidence="3">The sequence shown here is derived from an EMBL/GenBank/DDBJ whole genome shotgun (WGS) entry which is preliminary data.</text>
</comment>
<dbReference type="GO" id="GO:0071277">
    <property type="term" value="P:cellular response to calcium ion"/>
    <property type="evidence" value="ECO:0007669"/>
    <property type="project" value="TreeGrafter"/>
</dbReference>
<feature type="non-terminal residue" evidence="3">
    <location>
        <position position="223"/>
    </location>
</feature>
<dbReference type="PANTHER" id="PTHR10857">
    <property type="entry name" value="COPINE"/>
    <property type="match status" value="1"/>
</dbReference>
<dbReference type="Gene3D" id="2.60.40.150">
    <property type="entry name" value="C2 domain"/>
    <property type="match status" value="2"/>
</dbReference>
<accession>A0AAE0C3T0</accession>
<proteinExistence type="predicted"/>